<dbReference type="OMA" id="ICAHEDD"/>
<feature type="domain" description="Nephrocystin 3-like N-terminal" evidence="3">
    <location>
        <begin position="249"/>
        <end position="410"/>
    </location>
</feature>
<evidence type="ECO:0000313" key="5">
    <source>
        <dbReference type="Proteomes" id="UP000217790"/>
    </source>
</evidence>
<reference evidence="5" key="1">
    <citation type="journal article" date="2017" name="Nat. Ecol. Evol.">
        <title>Genome expansion and lineage-specific genetic innovations in the forest pathogenic fungi Armillaria.</title>
        <authorList>
            <person name="Sipos G."/>
            <person name="Prasanna A.N."/>
            <person name="Walter M.C."/>
            <person name="O'Connor E."/>
            <person name="Balint B."/>
            <person name="Krizsan K."/>
            <person name="Kiss B."/>
            <person name="Hess J."/>
            <person name="Varga T."/>
            <person name="Slot J."/>
            <person name="Riley R."/>
            <person name="Boka B."/>
            <person name="Rigling D."/>
            <person name="Barry K."/>
            <person name="Lee J."/>
            <person name="Mihaltcheva S."/>
            <person name="LaButti K."/>
            <person name="Lipzen A."/>
            <person name="Waldron R."/>
            <person name="Moloney N.M."/>
            <person name="Sperisen C."/>
            <person name="Kredics L."/>
            <person name="Vagvoelgyi C."/>
            <person name="Patrignani A."/>
            <person name="Fitzpatrick D."/>
            <person name="Nagy I."/>
            <person name="Doyle S."/>
            <person name="Anderson J.B."/>
            <person name="Grigoriev I.V."/>
            <person name="Gueldener U."/>
            <person name="Muensterkoetter M."/>
            <person name="Nagy L.G."/>
        </authorList>
    </citation>
    <scope>NUCLEOTIDE SEQUENCE [LARGE SCALE GENOMIC DNA]</scope>
    <source>
        <strain evidence="5">Ar21-2</strain>
    </source>
</reference>
<feature type="domain" description="GPI inositol-deacylase winged helix" evidence="2">
    <location>
        <begin position="517"/>
        <end position="602"/>
    </location>
</feature>
<dbReference type="SUPFAM" id="SSF48403">
    <property type="entry name" value="Ankyrin repeat"/>
    <property type="match status" value="1"/>
</dbReference>
<evidence type="ECO:0000259" key="2">
    <source>
        <dbReference type="Pfam" id="PF22939"/>
    </source>
</evidence>
<organism evidence="4 5">
    <name type="scientific">Armillaria gallica</name>
    <name type="common">Bulbous honey fungus</name>
    <name type="synonym">Armillaria bulbosa</name>
    <dbReference type="NCBI Taxonomy" id="47427"/>
    <lineage>
        <taxon>Eukaryota</taxon>
        <taxon>Fungi</taxon>
        <taxon>Dikarya</taxon>
        <taxon>Basidiomycota</taxon>
        <taxon>Agaricomycotina</taxon>
        <taxon>Agaricomycetes</taxon>
        <taxon>Agaricomycetidae</taxon>
        <taxon>Agaricales</taxon>
        <taxon>Marasmiineae</taxon>
        <taxon>Physalacriaceae</taxon>
        <taxon>Armillaria</taxon>
    </lineage>
</organism>
<dbReference type="EMBL" id="KZ293733">
    <property type="protein sequence ID" value="PBK81206.1"/>
    <property type="molecule type" value="Genomic_DNA"/>
</dbReference>
<dbReference type="Pfam" id="PF24883">
    <property type="entry name" value="NPHP3_N"/>
    <property type="match status" value="1"/>
</dbReference>
<dbReference type="Pfam" id="PF12796">
    <property type="entry name" value="Ank_2"/>
    <property type="match status" value="1"/>
</dbReference>
<feature type="non-terminal residue" evidence="4">
    <location>
        <position position="888"/>
    </location>
</feature>
<dbReference type="InterPro" id="IPR002110">
    <property type="entry name" value="Ankyrin_rpt"/>
</dbReference>
<name>A0A2H3D113_ARMGA</name>
<dbReference type="PANTHER" id="PTHR10039:SF15">
    <property type="entry name" value="NACHT DOMAIN-CONTAINING PROTEIN"/>
    <property type="match status" value="1"/>
</dbReference>
<dbReference type="OrthoDB" id="448455at2759"/>
<dbReference type="Gene3D" id="1.25.40.20">
    <property type="entry name" value="Ankyrin repeat-containing domain"/>
    <property type="match status" value="1"/>
</dbReference>
<dbReference type="InterPro" id="IPR036770">
    <property type="entry name" value="Ankyrin_rpt-contain_sf"/>
</dbReference>
<dbReference type="Pfam" id="PF22939">
    <property type="entry name" value="WHD_GPIID"/>
    <property type="match status" value="1"/>
</dbReference>
<evidence type="ECO:0000259" key="3">
    <source>
        <dbReference type="Pfam" id="PF24883"/>
    </source>
</evidence>
<evidence type="ECO:0000256" key="1">
    <source>
        <dbReference type="ARBA" id="ARBA00022737"/>
    </source>
</evidence>
<protein>
    <submittedName>
        <fullName evidence="4">Uncharacterized protein</fullName>
    </submittedName>
</protein>
<dbReference type="Gene3D" id="3.40.50.300">
    <property type="entry name" value="P-loop containing nucleotide triphosphate hydrolases"/>
    <property type="match status" value="1"/>
</dbReference>
<dbReference type="STRING" id="47427.A0A2H3D113"/>
<dbReference type="Proteomes" id="UP000217790">
    <property type="component" value="Unassembled WGS sequence"/>
</dbReference>
<dbReference type="AlphaFoldDB" id="A0A2H3D113"/>
<dbReference type="PANTHER" id="PTHR10039">
    <property type="entry name" value="AMELOGENIN"/>
    <property type="match status" value="1"/>
</dbReference>
<dbReference type="InterPro" id="IPR056884">
    <property type="entry name" value="NPHP3-like_N"/>
</dbReference>
<dbReference type="InParanoid" id="A0A2H3D113"/>
<gene>
    <name evidence="4" type="ORF">ARMGADRAFT_812790</name>
</gene>
<sequence>MAEALGIASSITALIEASTAVIGYLKAVKDAPKERKTLLAEISDLKDSLLKVKPLTAPLSVPPFTVPFIVPLTLTLSLTRPALADDPWLATMQTLSKPFARLTVLLNDLQKELEPASSGKKRFLWKFEKENVEDALKEIERIKSLMVVAVQRDHVALSHTIQEMLDSVDTKVDDVLESTHRNGEVTSRVETKVKEIGGQVGHIIDDVSRIQSRAQEAQDEEMLMCIITWLTDLNFKSVQAEKLSQRVGDTGRWFLELEPFKKWVDGSAASSCLWCPGNPGVGKTILASVIIDYLQFLDHEKTTLILSIFCDYQSAVTQTIPNLLCSLLKQLVQDHGLSDSITSLYKWCLRNQMRPSLDTLIKTLSQELESFCHVYIVLDALDEFTDDNQEELINTTRSLGNNIHLLVTSREIPKIRLLFKDETRLDIRAAAADINTFVMSKLSQGDIANLINGDDNLHEMILTGVAEKARGMFLLVSLHIDSLAQSTNRKILQDALKELPDNMKNAYDETMERVKHQGKHKSVLASRIFGWIVFARYPLTMLELQHALAVELGTTTLNPDNLCSKDLLGSVCGGLVVIDQTRQDGDIVRFVHYTTQEYFMSQKDSLFPQFQETIARTCLTYMLFNDLDIERQNKNTNNLIRSAWHAKYPFLHYSFEHWRYHASELPEEEIIAFLDSACDKKVVKIFHTEIGLTKMPVPLHFAVQYDLLNITKVLLNRGDDPCQCETPLLFTAINNGNLEIVKLLLNQNEIDSNTWNSGKQWTPLSYAVERKFTQIVEILLQWDKVDVNCKDSTGHTPLSYAVYSRSTQIVEMLLQLDQVDVNCKDSTERTPLSYAAERGFIQIVKMLLQLDQVDVNFKDSTGRTPLSYAAERSTQIVEMLLKLDKIDV</sequence>
<keyword evidence="5" id="KW-1185">Reference proteome</keyword>
<dbReference type="InterPro" id="IPR027417">
    <property type="entry name" value="P-loop_NTPase"/>
</dbReference>
<dbReference type="InterPro" id="IPR054471">
    <property type="entry name" value="GPIID_WHD"/>
</dbReference>
<evidence type="ECO:0000313" key="4">
    <source>
        <dbReference type="EMBL" id="PBK81206.1"/>
    </source>
</evidence>
<dbReference type="SUPFAM" id="SSF52540">
    <property type="entry name" value="P-loop containing nucleoside triphosphate hydrolases"/>
    <property type="match status" value="1"/>
</dbReference>
<accession>A0A2H3D113</accession>
<dbReference type="SMART" id="SM00248">
    <property type="entry name" value="ANK"/>
    <property type="match status" value="6"/>
</dbReference>
<proteinExistence type="predicted"/>
<keyword evidence="1" id="KW-0677">Repeat</keyword>
<dbReference type="Pfam" id="PF00023">
    <property type="entry name" value="Ank"/>
    <property type="match status" value="1"/>
</dbReference>